<dbReference type="Gene3D" id="2.60.120.260">
    <property type="entry name" value="Galactose-binding domain-like"/>
    <property type="match status" value="1"/>
</dbReference>
<evidence type="ECO:0000313" key="3">
    <source>
        <dbReference type="EMBL" id="VTT76584.1"/>
    </source>
</evidence>
<feature type="domain" description="Xaa-Pro dipeptidyl-peptidase C-terminal" evidence="2">
    <location>
        <begin position="330"/>
        <end position="589"/>
    </location>
</feature>
<dbReference type="InterPro" id="IPR050585">
    <property type="entry name" value="Xaa-Pro_dipeptidyl-ppase/CocE"/>
</dbReference>
<evidence type="ECO:0000313" key="4">
    <source>
        <dbReference type="Proteomes" id="UP000760494"/>
    </source>
</evidence>
<sequence length="595" mass="67240">MPLKVGSVAVLQSPLPPPEQDDKYDNAHHSVTVLKKGHRKSQESAPFQTDTVFEKDVQFTLRDGVHIRADIFRPANDAEKVPALVAWSPYGKTGRGNGNFDASFFCLDLVPGRVGVPKSRLSGYEKFEAPDPAEWTARGYAVVNVDIRGSWDSEGDLFWWGRAEGKDGYDVVEELARLPWCNEAVAFVGNSWLGISQWFIAAERPPHLKCIAPFEGASDIYREIICRGGVPCKAFLRFLAQQNFGRGKQENLVSMIEKHSLLNDYWADKRANVSNINVPIYAVASYSTGLHTFGSFRGYTEAPTKHKWLRVHATQEWHDLYQQETNEELQQFLDRYTKGKDNSWELTPRVRVSILRYNKEPIINHVFPAWPIPATKNEQLYLCPNEMLFNVPPSAESQVSYKSDVPFMQMDSDPEELRFEYTFRHAVYLVGNAQATLYMSCLEHDDFDVCVQLRKIDRNGKVLQNINIPLKDSGIEDNDVERINSLVYLGPSGYLRASHRALDSETSILNFPEHDYTEQHKVKPGTIVRLDIGLWQTGMAFEGGEGLMLKISGHSMTLAEFPNLRGNESMENVGTHHVHIGGSTASYLTIPLVTI</sequence>
<protein>
    <recommendedName>
        <fullName evidence="2">Xaa-Pro dipeptidyl-peptidase C-terminal domain-containing protein</fullName>
    </recommendedName>
</protein>
<dbReference type="Gene3D" id="3.40.50.1820">
    <property type="entry name" value="alpha/beta hydrolase"/>
    <property type="match status" value="1"/>
</dbReference>
<dbReference type="PANTHER" id="PTHR43056">
    <property type="entry name" value="PEPTIDASE S9 PROLYL OLIGOPEPTIDASE"/>
    <property type="match status" value="1"/>
</dbReference>
<dbReference type="Pfam" id="PF08530">
    <property type="entry name" value="PepX_C"/>
    <property type="match status" value="1"/>
</dbReference>
<dbReference type="PANTHER" id="PTHR43056:SF10">
    <property type="entry name" value="COCE_NOND FAMILY, PUTATIVE (AFU_ORTHOLOGUE AFUA_7G00600)-RELATED"/>
    <property type="match status" value="1"/>
</dbReference>
<reference evidence="3" key="1">
    <citation type="submission" date="2019-05" db="EMBL/GenBank/DDBJ databases">
        <authorList>
            <person name="Piombo E."/>
        </authorList>
    </citation>
    <scope>NUCLEOTIDE SEQUENCE</scope>
    <source>
        <strain evidence="3">C2S</strain>
    </source>
</reference>
<accession>A0A9Q9RVB7</accession>
<dbReference type="InterPro" id="IPR008979">
    <property type="entry name" value="Galactose-bd-like_sf"/>
</dbReference>
<name>A0A9Q9RVB7_FUSFU</name>
<evidence type="ECO:0000256" key="1">
    <source>
        <dbReference type="ARBA" id="ARBA00022801"/>
    </source>
</evidence>
<proteinExistence type="predicted"/>
<dbReference type="Gene3D" id="1.10.3020.20">
    <property type="match status" value="1"/>
</dbReference>
<dbReference type="InterPro" id="IPR013736">
    <property type="entry name" value="Xaa-Pro_dipept_C"/>
</dbReference>
<dbReference type="GO" id="GO:0008239">
    <property type="term" value="F:dipeptidyl-peptidase activity"/>
    <property type="evidence" value="ECO:0007669"/>
    <property type="project" value="InterPro"/>
</dbReference>
<dbReference type="Pfam" id="PF02129">
    <property type="entry name" value="Peptidase_S15"/>
    <property type="match status" value="1"/>
</dbReference>
<organism evidence="3 4">
    <name type="scientific">Fusarium fujikuroi</name>
    <name type="common">Bakanae and foot rot disease fungus</name>
    <name type="synonym">Gibberella fujikuroi</name>
    <dbReference type="NCBI Taxonomy" id="5127"/>
    <lineage>
        <taxon>Eukaryota</taxon>
        <taxon>Fungi</taxon>
        <taxon>Dikarya</taxon>
        <taxon>Ascomycota</taxon>
        <taxon>Pezizomycotina</taxon>
        <taxon>Sordariomycetes</taxon>
        <taxon>Hypocreomycetidae</taxon>
        <taxon>Hypocreales</taxon>
        <taxon>Nectriaceae</taxon>
        <taxon>Fusarium</taxon>
        <taxon>Fusarium fujikuroi species complex</taxon>
    </lineage>
</organism>
<comment type="caution">
    <text evidence="3">The sequence shown here is derived from an EMBL/GenBank/DDBJ whole genome shotgun (WGS) entry which is preliminary data.</text>
</comment>
<dbReference type="SMART" id="SM00939">
    <property type="entry name" value="PepX_C"/>
    <property type="match status" value="1"/>
</dbReference>
<keyword evidence="1" id="KW-0378">Hydrolase</keyword>
<dbReference type="InterPro" id="IPR005674">
    <property type="entry name" value="CocE/Ser_esterase"/>
</dbReference>
<dbReference type="AlphaFoldDB" id="A0A9Q9RVB7"/>
<evidence type="ECO:0000259" key="2">
    <source>
        <dbReference type="SMART" id="SM00939"/>
    </source>
</evidence>
<dbReference type="SUPFAM" id="SSF49785">
    <property type="entry name" value="Galactose-binding domain-like"/>
    <property type="match status" value="1"/>
</dbReference>
<dbReference type="SUPFAM" id="SSF53474">
    <property type="entry name" value="alpha/beta-Hydrolases"/>
    <property type="match status" value="1"/>
</dbReference>
<gene>
    <name evidence="3" type="ORF">C2S_10457</name>
</gene>
<dbReference type="Proteomes" id="UP000760494">
    <property type="component" value="Unassembled WGS sequence"/>
</dbReference>
<dbReference type="EMBL" id="CABFJX010000384">
    <property type="protein sequence ID" value="VTT76584.1"/>
    <property type="molecule type" value="Genomic_DNA"/>
</dbReference>
<dbReference type="InterPro" id="IPR029058">
    <property type="entry name" value="AB_hydrolase_fold"/>
</dbReference>
<dbReference type="NCBIfam" id="TIGR00976">
    <property type="entry name" value="CocE_NonD"/>
    <property type="match status" value="1"/>
</dbReference>
<dbReference type="InterPro" id="IPR000383">
    <property type="entry name" value="Xaa-Pro-like_dom"/>
</dbReference>